<dbReference type="PANTHER" id="PTHR11640:SF158">
    <property type="entry name" value="V-SET AND IMMUNOGLOBULIN DOMAIN-CONTAINING PROTEIN 10-LIKE 2"/>
    <property type="match status" value="1"/>
</dbReference>
<keyword evidence="8" id="KW-1185">Reference proteome</keyword>
<evidence type="ECO:0000256" key="4">
    <source>
        <dbReference type="ARBA" id="ARBA00023180"/>
    </source>
</evidence>
<dbReference type="InterPro" id="IPR013783">
    <property type="entry name" value="Ig-like_fold"/>
</dbReference>
<gene>
    <name evidence="7" type="ORF">OSB1V03_LOCUS3342</name>
</gene>
<dbReference type="SMART" id="SM00408">
    <property type="entry name" value="IGc2"/>
    <property type="match status" value="7"/>
</dbReference>
<name>A0A7R9KGV3_9ACAR</name>
<feature type="domain" description="Ig-like" evidence="6">
    <location>
        <begin position="380"/>
        <end position="457"/>
    </location>
</feature>
<keyword evidence="2" id="KW-0472">Membrane</keyword>
<evidence type="ECO:0000256" key="1">
    <source>
        <dbReference type="ARBA" id="ARBA00004479"/>
    </source>
</evidence>
<evidence type="ECO:0000259" key="6">
    <source>
        <dbReference type="PROSITE" id="PS50835"/>
    </source>
</evidence>
<keyword evidence="4" id="KW-0325">Glycoprotein</keyword>
<dbReference type="Gene3D" id="2.60.40.10">
    <property type="entry name" value="Immunoglobulins"/>
    <property type="match status" value="7"/>
</dbReference>
<dbReference type="EMBL" id="OC855913">
    <property type="protein sequence ID" value="CAD7622879.1"/>
    <property type="molecule type" value="Genomic_DNA"/>
</dbReference>
<proteinExistence type="predicted"/>
<reference evidence="7" key="1">
    <citation type="submission" date="2020-11" db="EMBL/GenBank/DDBJ databases">
        <authorList>
            <person name="Tran Van P."/>
        </authorList>
    </citation>
    <scope>NUCLEOTIDE SEQUENCE</scope>
</reference>
<dbReference type="InterPro" id="IPR003599">
    <property type="entry name" value="Ig_sub"/>
</dbReference>
<dbReference type="PANTHER" id="PTHR11640">
    <property type="entry name" value="NEPHRIN"/>
    <property type="match status" value="1"/>
</dbReference>
<evidence type="ECO:0000313" key="7">
    <source>
        <dbReference type="EMBL" id="CAD7622879.1"/>
    </source>
</evidence>
<dbReference type="GO" id="GO:0050839">
    <property type="term" value="F:cell adhesion molecule binding"/>
    <property type="evidence" value="ECO:0007669"/>
    <property type="project" value="TreeGrafter"/>
</dbReference>
<dbReference type="CDD" id="cd00096">
    <property type="entry name" value="Ig"/>
    <property type="match status" value="1"/>
</dbReference>
<feature type="domain" description="Ig-like" evidence="6">
    <location>
        <begin position="290"/>
        <end position="378"/>
    </location>
</feature>
<dbReference type="InterPro" id="IPR036179">
    <property type="entry name" value="Ig-like_dom_sf"/>
</dbReference>
<dbReference type="PROSITE" id="PS50835">
    <property type="entry name" value="IG_LIKE"/>
    <property type="match status" value="7"/>
</dbReference>
<feature type="domain" description="Ig-like" evidence="6">
    <location>
        <begin position="461"/>
        <end position="554"/>
    </location>
</feature>
<evidence type="ECO:0000313" key="8">
    <source>
        <dbReference type="Proteomes" id="UP000759131"/>
    </source>
</evidence>
<dbReference type="Proteomes" id="UP000759131">
    <property type="component" value="Unassembled WGS sequence"/>
</dbReference>
<dbReference type="SUPFAM" id="SSF48726">
    <property type="entry name" value="Immunoglobulin"/>
    <property type="match status" value="7"/>
</dbReference>
<dbReference type="GO" id="GO:0098609">
    <property type="term" value="P:cell-cell adhesion"/>
    <property type="evidence" value="ECO:0007669"/>
    <property type="project" value="TreeGrafter"/>
</dbReference>
<evidence type="ECO:0000256" key="5">
    <source>
        <dbReference type="ARBA" id="ARBA00023319"/>
    </source>
</evidence>
<comment type="subcellular location">
    <subcellularLocation>
        <location evidence="1">Membrane</location>
        <topology evidence="1">Single-pass type I membrane protein</topology>
    </subcellularLocation>
</comment>
<feature type="domain" description="Ig-like" evidence="6">
    <location>
        <begin position="206"/>
        <end position="285"/>
    </location>
</feature>
<feature type="domain" description="Ig-like" evidence="6">
    <location>
        <begin position="653"/>
        <end position="744"/>
    </location>
</feature>
<dbReference type="InterPro" id="IPR007110">
    <property type="entry name" value="Ig-like_dom"/>
</dbReference>
<feature type="domain" description="Ig-like" evidence="6">
    <location>
        <begin position="111"/>
        <end position="202"/>
    </location>
</feature>
<sequence length="751" mass="84076">MSLYHCQSWAQLCPIGVNPLETRDLCLCFMSGHEMDSHSKLVPNICLITAPKLAKGVKQKDQTIGSNFQVFCTVETGSLPVFYEWLRNGQTLKTSPEVNYKIENFEIKVVPKLGSIVSHKSLLIGSRFQVFCTVESGSAPVRFEWSRNGRTLNPSPESNYKIENFDMFSIFTIKAIDTRDAANYSCLATNAIGSDTQFVLLSIKVPKLGSIVSHKSLSIGSSFHVFCSIDSGSVPVFFEWTRNGQSLKTSPEVNYKIENFKMHSTFIIESIDRRDAGNYTCLVKNAFGTPKLLKLYNRSQTIGSIFHVSCSIEEGSLPVFFEWTRNGQSLKPSPGVNYKIDNFEMSSTFTIKSIERRDAGNYSCLVNNGFGSDGQSLSIGSHFQVFCTVEIGSLPVFFEWSRNGRTLKPSPGVDYKIDNFDKFSTFSISKIERRDAGNYSCFVSNAFGSDTQNVLLTIKGPKLAPVLRSKNQSQNSILQIFCTVESGSQPLTYEWHKNGQLLANSANNSSHYKIDNFHTFSTLTVQSVGRRDAGNYSCFVSNRFGTDSQIVLLTVEVPKLSAFMFERSITEKSYFQQMCAAEEGSMPFQFKWLFNGQSLPMAADSHRRIDMQNRSSTLAIDGVHKRDSGNYKCLVSNGFGTDSQSILLTVKVPKLKPHLPYNSQTEGSYYQQFCSVKKGSQPFFFEWSRNGQTLRSGPEVNYKIDNFDRFSTLTIASLVSSDAANYSCLVRNNLGSDSQYVVLTVEVYFVL</sequence>
<dbReference type="Pfam" id="PF13927">
    <property type="entry name" value="Ig_3"/>
    <property type="match status" value="2"/>
</dbReference>
<dbReference type="InterPro" id="IPR051275">
    <property type="entry name" value="Cell_adhesion_signaling"/>
</dbReference>
<dbReference type="SMART" id="SM00409">
    <property type="entry name" value="IG"/>
    <property type="match status" value="6"/>
</dbReference>
<keyword evidence="5" id="KW-0393">Immunoglobulin domain</keyword>
<dbReference type="GO" id="GO:0005911">
    <property type="term" value="C:cell-cell junction"/>
    <property type="evidence" value="ECO:0007669"/>
    <property type="project" value="TreeGrafter"/>
</dbReference>
<dbReference type="InterPro" id="IPR013098">
    <property type="entry name" value="Ig_I-set"/>
</dbReference>
<dbReference type="AlphaFoldDB" id="A0A7R9KGV3"/>
<keyword evidence="3" id="KW-1015">Disulfide bond</keyword>
<feature type="domain" description="Ig-like" evidence="6">
    <location>
        <begin position="558"/>
        <end position="649"/>
    </location>
</feature>
<dbReference type="OrthoDB" id="6510948at2759"/>
<accession>A0A7R9KGV3</accession>
<protein>
    <recommendedName>
        <fullName evidence="6">Ig-like domain-containing protein</fullName>
    </recommendedName>
</protein>
<organism evidence="7">
    <name type="scientific">Medioppia subpectinata</name>
    <dbReference type="NCBI Taxonomy" id="1979941"/>
    <lineage>
        <taxon>Eukaryota</taxon>
        <taxon>Metazoa</taxon>
        <taxon>Ecdysozoa</taxon>
        <taxon>Arthropoda</taxon>
        <taxon>Chelicerata</taxon>
        <taxon>Arachnida</taxon>
        <taxon>Acari</taxon>
        <taxon>Acariformes</taxon>
        <taxon>Sarcoptiformes</taxon>
        <taxon>Oribatida</taxon>
        <taxon>Brachypylina</taxon>
        <taxon>Oppioidea</taxon>
        <taxon>Oppiidae</taxon>
        <taxon>Medioppia</taxon>
    </lineage>
</organism>
<evidence type="ECO:0000256" key="2">
    <source>
        <dbReference type="ARBA" id="ARBA00023136"/>
    </source>
</evidence>
<dbReference type="EMBL" id="CAJPIZ010001338">
    <property type="protein sequence ID" value="CAG2103309.1"/>
    <property type="molecule type" value="Genomic_DNA"/>
</dbReference>
<dbReference type="InterPro" id="IPR003598">
    <property type="entry name" value="Ig_sub2"/>
</dbReference>
<dbReference type="GO" id="GO:0005886">
    <property type="term" value="C:plasma membrane"/>
    <property type="evidence" value="ECO:0007669"/>
    <property type="project" value="TreeGrafter"/>
</dbReference>
<dbReference type="Pfam" id="PF07679">
    <property type="entry name" value="I-set"/>
    <property type="match status" value="5"/>
</dbReference>
<evidence type="ECO:0000256" key="3">
    <source>
        <dbReference type="ARBA" id="ARBA00023157"/>
    </source>
</evidence>